<dbReference type="PIRSF" id="PIRSF001359">
    <property type="entry name" value="F_bP_aldolase_II"/>
    <property type="match status" value="1"/>
</dbReference>
<dbReference type="InterPro" id="IPR050246">
    <property type="entry name" value="Class_II_FBP_aldolase"/>
</dbReference>
<name>A0ABT8K7X6_9MICO</name>
<accession>A0ABT8K7X6</accession>
<evidence type="ECO:0000256" key="1">
    <source>
        <dbReference type="ARBA" id="ARBA00001947"/>
    </source>
</evidence>
<dbReference type="Gene3D" id="3.20.20.70">
    <property type="entry name" value="Aldolase class I"/>
    <property type="match status" value="1"/>
</dbReference>
<comment type="cofactor">
    <cofactor evidence="1">
        <name>Zn(2+)</name>
        <dbReference type="ChEBI" id="CHEBI:29105"/>
    </cofactor>
</comment>
<organism evidence="2 3">
    <name type="scientific">Leifsonia williamsii</name>
    <dbReference type="NCBI Taxonomy" id="3035919"/>
    <lineage>
        <taxon>Bacteria</taxon>
        <taxon>Bacillati</taxon>
        <taxon>Actinomycetota</taxon>
        <taxon>Actinomycetes</taxon>
        <taxon>Micrococcales</taxon>
        <taxon>Microbacteriaceae</taxon>
        <taxon>Leifsonia</taxon>
    </lineage>
</organism>
<dbReference type="NCBIfam" id="TIGR00167">
    <property type="entry name" value="cbbA"/>
    <property type="match status" value="1"/>
</dbReference>
<evidence type="ECO:0000313" key="3">
    <source>
        <dbReference type="Proteomes" id="UP001174208"/>
    </source>
</evidence>
<sequence>MTLAATADLVGAARANGTGVAALNVIQLEHAQGIVAAAEQVGRPVILQVSENALRYHGGDVATIAAALRSLASRSAAPVALHLDHATGFALCREAVEEGFGSFMIDASAEPYDRNLALTAEAAAWGHEHGAWVEAELGEVGGKGAHVSGARTDPAEAAAFVRDTGVDGLAVAIGSSHAMVDRTATLDLPLLAGIREAVPVPLVLHGSSGVPDDTIAAAVAAGITKVNVSTQLNAAMTGAIREALAAAPELVDPRKYLAPGRDAVRERAAHFLTLISKGPLT</sequence>
<keyword evidence="3" id="KW-1185">Reference proteome</keyword>
<gene>
    <name evidence="2" type="ORF">P5G50_03650</name>
</gene>
<dbReference type="InterPro" id="IPR000771">
    <property type="entry name" value="FBA_II"/>
</dbReference>
<protein>
    <submittedName>
        <fullName evidence="2">Class II fructose-bisphosphate aldolase</fullName>
    </submittedName>
</protein>
<dbReference type="RefSeq" id="WP_301211759.1">
    <property type="nucleotide sequence ID" value="NZ_JAROCF010000001.1"/>
</dbReference>
<dbReference type="PANTHER" id="PTHR30304:SF0">
    <property type="entry name" value="D-TAGATOSE-1,6-BISPHOSPHATE ALDOLASE SUBUNIT GATY-RELATED"/>
    <property type="match status" value="1"/>
</dbReference>
<dbReference type="CDD" id="cd00947">
    <property type="entry name" value="TBP_aldolase_IIB"/>
    <property type="match status" value="1"/>
</dbReference>
<dbReference type="Proteomes" id="UP001174208">
    <property type="component" value="Unassembled WGS sequence"/>
</dbReference>
<comment type="caution">
    <text evidence="2">The sequence shown here is derived from an EMBL/GenBank/DDBJ whole genome shotgun (WGS) entry which is preliminary data.</text>
</comment>
<dbReference type="EMBL" id="JAROCF010000001">
    <property type="protein sequence ID" value="MDN4613539.1"/>
    <property type="molecule type" value="Genomic_DNA"/>
</dbReference>
<dbReference type="Pfam" id="PF01116">
    <property type="entry name" value="F_bP_aldolase"/>
    <property type="match status" value="1"/>
</dbReference>
<evidence type="ECO:0000313" key="2">
    <source>
        <dbReference type="EMBL" id="MDN4613539.1"/>
    </source>
</evidence>
<proteinExistence type="predicted"/>
<dbReference type="InterPro" id="IPR013785">
    <property type="entry name" value="Aldolase_TIM"/>
</dbReference>
<dbReference type="SUPFAM" id="SSF51569">
    <property type="entry name" value="Aldolase"/>
    <property type="match status" value="1"/>
</dbReference>
<dbReference type="PANTHER" id="PTHR30304">
    <property type="entry name" value="D-TAGATOSE-1,6-BISPHOSPHATE ALDOLASE"/>
    <property type="match status" value="1"/>
</dbReference>
<reference evidence="2" key="1">
    <citation type="submission" date="2023-06" db="EMBL/GenBank/DDBJ databases">
        <title>MT1 and MT2 Draft Genomes of Novel Species.</title>
        <authorList>
            <person name="Venkateswaran K."/>
        </authorList>
    </citation>
    <scope>NUCLEOTIDE SEQUENCE</scope>
    <source>
        <strain evidence="2">F6_8S_P_1B</strain>
    </source>
</reference>